<dbReference type="EMBL" id="JAXCEI010000032">
    <property type="protein sequence ID" value="MFA1544533.1"/>
    <property type="molecule type" value="Genomic_DNA"/>
</dbReference>
<dbReference type="RefSeq" id="WP_371955071.1">
    <property type="nucleotide sequence ID" value="NZ_JAXCEI010000032.1"/>
</dbReference>
<evidence type="ECO:0000313" key="1">
    <source>
        <dbReference type="EMBL" id="MFA1544533.1"/>
    </source>
</evidence>
<protein>
    <submittedName>
        <fullName evidence="1">Uncharacterized protein</fullName>
    </submittedName>
</protein>
<reference evidence="1 2" key="1">
    <citation type="submission" date="2023-11" db="EMBL/GenBank/DDBJ databases">
        <title>Actinomadura monticuli sp. nov., isolated from volcanic ash.</title>
        <authorList>
            <person name="Lee S.D."/>
            <person name="Yang H."/>
            <person name="Kim I.S."/>
        </authorList>
    </citation>
    <scope>NUCLEOTIDE SEQUENCE [LARGE SCALE GENOMIC DNA]</scope>
    <source>
        <strain evidence="1 2">DLS-62</strain>
    </source>
</reference>
<accession>A0ABV4QMX8</accession>
<sequence>MLSFVNQLDDALTGYLKNSEKNDSSIERFKQLVEATHQALPVGVYETFAASVTDSLG</sequence>
<comment type="caution">
    <text evidence="1">The sequence shown here is derived from an EMBL/GenBank/DDBJ whole genome shotgun (WGS) entry which is preliminary data.</text>
</comment>
<dbReference type="Proteomes" id="UP001569963">
    <property type="component" value="Unassembled WGS sequence"/>
</dbReference>
<evidence type="ECO:0000313" key="2">
    <source>
        <dbReference type="Proteomes" id="UP001569963"/>
    </source>
</evidence>
<keyword evidence="2" id="KW-1185">Reference proteome</keyword>
<gene>
    <name evidence="1" type="ORF">SM611_36890</name>
</gene>
<name>A0ABV4QMX8_9ACTN</name>
<proteinExistence type="predicted"/>
<organism evidence="1 2">
    <name type="scientific">Actinomadura monticuli</name>
    <dbReference type="NCBI Taxonomy" id="3097367"/>
    <lineage>
        <taxon>Bacteria</taxon>
        <taxon>Bacillati</taxon>
        <taxon>Actinomycetota</taxon>
        <taxon>Actinomycetes</taxon>
        <taxon>Streptosporangiales</taxon>
        <taxon>Thermomonosporaceae</taxon>
        <taxon>Actinomadura</taxon>
    </lineage>
</organism>